<dbReference type="Proteomes" id="UP001526143">
    <property type="component" value="Unassembled WGS sequence"/>
</dbReference>
<accession>A0ABT3B6P3</accession>
<sequence>MSYVNTTYQNQQKQTALITGASSGIGYELACIFAKDGYNLVLVDKQKEKLTQIAQEFPPKFGISVKIIAKDLSKPISREEIFSELQQAPIKVDVLVNNAGFGTYGLFHQTDINAELDMIQVNAACVTHLTKLFVKDMVKHGYGRILNVASTAAFQPGPMMAVYFATKAYVLSFSEAIANELEGTGVTVTVLCPGPTATGFQQAAAMEEAKIASSGRMMDTRTVAEIGYRGLMAKKTVVIPGIRNKILAQSIRFSPSRKLVAKIVRDMHEAKHK</sequence>
<reference evidence="4 5" key="1">
    <citation type="submission" date="2022-10" db="EMBL/GenBank/DDBJ databases">
        <title>Identification of biosynthetic pathway for the production of the potent trypsin inhibitor radiosumin.</title>
        <authorList>
            <person name="Fewer D.P."/>
            <person name="Delbaje E."/>
            <person name="Ouyang X."/>
            <person name="Agostino P.D."/>
            <person name="Wahlsten M."/>
            <person name="Jokela J."/>
            <person name="Permi P."/>
            <person name="Haapaniemi E."/>
            <person name="Koistinen H."/>
        </authorList>
    </citation>
    <scope>NUCLEOTIDE SEQUENCE [LARGE SCALE GENOMIC DNA]</scope>
    <source>
        <strain evidence="4 5">NIES-515</strain>
    </source>
</reference>
<evidence type="ECO:0000256" key="3">
    <source>
        <dbReference type="RuleBase" id="RU000363"/>
    </source>
</evidence>
<organism evidence="4 5">
    <name type="scientific">Plectonema radiosum NIES-515</name>
    <dbReference type="NCBI Taxonomy" id="2986073"/>
    <lineage>
        <taxon>Bacteria</taxon>
        <taxon>Bacillati</taxon>
        <taxon>Cyanobacteriota</taxon>
        <taxon>Cyanophyceae</taxon>
        <taxon>Oscillatoriophycideae</taxon>
        <taxon>Oscillatoriales</taxon>
        <taxon>Microcoleaceae</taxon>
        <taxon>Plectonema</taxon>
    </lineage>
</organism>
<dbReference type="CDD" id="cd05233">
    <property type="entry name" value="SDR_c"/>
    <property type="match status" value="1"/>
</dbReference>
<keyword evidence="5" id="KW-1185">Reference proteome</keyword>
<dbReference type="InterPro" id="IPR002347">
    <property type="entry name" value="SDR_fam"/>
</dbReference>
<comment type="caution">
    <text evidence="4">The sequence shown here is derived from an EMBL/GenBank/DDBJ whole genome shotgun (WGS) entry which is preliminary data.</text>
</comment>
<proteinExistence type="inferred from homology"/>
<comment type="similarity">
    <text evidence="1 3">Belongs to the short-chain dehydrogenases/reductases (SDR) family.</text>
</comment>
<dbReference type="RefSeq" id="WP_263748743.1">
    <property type="nucleotide sequence ID" value="NZ_JAOWRF010000376.1"/>
</dbReference>
<name>A0ABT3B6P3_9CYAN</name>
<dbReference type="PANTHER" id="PTHR44196">
    <property type="entry name" value="DEHYDROGENASE/REDUCTASE SDR FAMILY MEMBER 7B"/>
    <property type="match status" value="1"/>
</dbReference>
<dbReference type="PRINTS" id="PR00080">
    <property type="entry name" value="SDRFAMILY"/>
</dbReference>
<dbReference type="PRINTS" id="PR00081">
    <property type="entry name" value="GDHRDH"/>
</dbReference>
<evidence type="ECO:0000313" key="5">
    <source>
        <dbReference type="Proteomes" id="UP001526143"/>
    </source>
</evidence>
<dbReference type="PANTHER" id="PTHR44196:SF2">
    <property type="entry name" value="SHORT-CHAIN DEHYDROGENASE-RELATED"/>
    <property type="match status" value="1"/>
</dbReference>
<evidence type="ECO:0000256" key="2">
    <source>
        <dbReference type="ARBA" id="ARBA00023002"/>
    </source>
</evidence>
<protein>
    <submittedName>
        <fullName evidence="4">SDR family oxidoreductase</fullName>
    </submittedName>
</protein>
<evidence type="ECO:0000256" key="1">
    <source>
        <dbReference type="ARBA" id="ARBA00006484"/>
    </source>
</evidence>
<dbReference type="SUPFAM" id="SSF51735">
    <property type="entry name" value="NAD(P)-binding Rossmann-fold domains"/>
    <property type="match status" value="1"/>
</dbReference>
<gene>
    <name evidence="4" type="ORF">OGM63_26690</name>
</gene>
<dbReference type="Pfam" id="PF00106">
    <property type="entry name" value="adh_short"/>
    <property type="match status" value="1"/>
</dbReference>
<dbReference type="EMBL" id="JAOWRF010000376">
    <property type="protein sequence ID" value="MCV3217052.1"/>
    <property type="molecule type" value="Genomic_DNA"/>
</dbReference>
<keyword evidence="2" id="KW-0560">Oxidoreductase</keyword>
<dbReference type="Gene3D" id="3.40.50.720">
    <property type="entry name" value="NAD(P)-binding Rossmann-like Domain"/>
    <property type="match status" value="1"/>
</dbReference>
<dbReference type="InterPro" id="IPR036291">
    <property type="entry name" value="NAD(P)-bd_dom_sf"/>
</dbReference>
<evidence type="ECO:0000313" key="4">
    <source>
        <dbReference type="EMBL" id="MCV3217052.1"/>
    </source>
</evidence>
<dbReference type="PIRSF" id="PIRSF000126">
    <property type="entry name" value="11-beta-HSD1"/>
    <property type="match status" value="1"/>
</dbReference>